<gene>
    <name evidence="1" type="ORF">UCDDS831_g02125</name>
</gene>
<dbReference type="Proteomes" id="UP000034182">
    <property type="component" value="Unassembled WGS sequence"/>
</dbReference>
<proteinExistence type="predicted"/>
<dbReference type="AlphaFoldDB" id="A0A0G2GPB5"/>
<name>A0A0G2GPB5_9PEZI</name>
<dbReference type="EMBL" id="LAQI01000043">
    <property type="protein sequence ID" value="KKY25218.1"/>
    <property type="molecule type" value="Genomic_DNA"/>
</dbReference>
<evidence type="ECO:0000313" key="2">
    <source>
        <dbReference type="Proteomes" id="UP000034182"/>
    </source>
</evidence>
<organism evidence="1 2">
    <name type="scientific">Diplodia seriata</name>
    <dbReference type="NCBI Taxonomy" id="420778"/>
    <lineage>
        <taxon>Eukaryota</taxon>
        <taxon>Fungi</taxon>
        <taxon>Dikarya</taxon>
        <taxon>Ascomycota</taxon>
        <taxon>Pezizomycotina</taxon>
        <taxon>Dothideomycetes</taxon>
        <taxon>Dothideomycetes incertae sedis</taxon>
        <taxon>Botryosphaeriales</taxon>
        <taxon>Botryosphaeriaceae</taxon>
        <taxon>Diplodia</taxon>
    </lineage>
</organism>
<comment type="caution">
    <text evidence="1">The sequence shown here is derived from an EMBL/GenBank/DDBJ whole genome shotgun (WGS) entry which is preliminary data.</text>
</comment>
<accession>A0A0G2GPB5</accession>
<evidence type="ECO:0000313" key="1">
    <source>
        <dbReference type="EMBL" id="KKY25218.1"/>
    </source>
</evidence>
<protein>
    <submittedName>
        <fullName evidence="1">Uncharacterized protein</fullName>
    </submittedName>
</protein>
<reference evidence="1 2" key="2">
    <citation type="submission" date="2015-05" db="EMBL/GenBank/DDBJ databases">
        <title>Distinctive expansion of gene families associated with plant cell wall degradation and secondary metabolism in the genomes of grapevine trunk pathogens.</title>
        <authorList>
            <person name="Lawrence D.P."/>
            <person name="Travadon R."/>
            <person name="Rolshausen P.E."/>
            <person name="Baumgartner K."/>
        </authorList>
    </citation>
    <scope>NUCLEOTIDE SEQUENCE [LARGE SCALE GENOMIC DNA]</scope>
    <source>
        <strain evidence="1">DS831</strain>
    </source>
</reference>
<reference evidence="1 2" key="1">
    <citation type="submission" date="2015-03" db="EMBL/GenBank/DDBJ databases">
        <authorList>
            <person name="Morales-Cruz A."/>
            <person name="Amrine K.C."/>
            <person name="Cantu D."/>
        </authorList>
    </citation>
    <scope>NUCLEOTIDE SEQUENCE [LARGE SCALE GENOMIC DNA]</scope>
    <source>
        <strain evidence="1">DS831</strain>
    </source>
</reference>
<sequence length="205" mass="23338">MNVRAPLSAVNNTKATAFLAEEQGWKIIGADLNWWWMYYVEDDWSLQKESDLLKEYPEYDPDPLENIRYDLDVYSWVAFPCNSTLSMTLMDDSGDNPNVSTYGSDFIRNFRQKMDDLYLSDNMSSDIVTQYLKEELQDASREANHTANSTSWKITASYMGVGWNVKCWGDINTALNMATEWDKAASSAATTLMALIPVLLTFGNL</sequence>